<dbReference type="EMBL" id="DVJO01000113">
    <property type="protein sequence ID" value="HIS83005.1"/>
    <property type="molecule type" value="Genomic_DNA"/>
</dbReference>
<proteinExistence type="predicted"/>
<dbReference type="Pfam" id="PF05050">
    <property type="entry name" value="Methyltransf_21"/>
    <property type="match status" value="1"/>
</dbReference>
<reference evidence="2" key="1">
    <citation type="submission" date="2020-10" db="EMBL/GenBank/DDBJ databases">
        <authorList>
            <person name="Gilroy R."/>
        </authorList>
    </citation>
    <scope>NUCLEOTIDE SEQUENCE</scope>
    <source>
        <strain evidence="2">CHK152-2994</strain>
    </source>
</reference>
<dbReference type="NCBIfam" id="TIGR01444">
    <property type="entry name" value="fkbM_fam"/>
    <property type="match status" value="1"/>
</dbReference>
<dbReference type="Proteomes" id="UP000824139">
    <property type="component" value="Unassembled WGS sequence"/>
</dbReference>
<keyword evidence="2" id="KW-0489">Methyltransferase</keyword>
<dbReference type="SUPFAM" id="SSF53335">
    <property type="entry name" value="S-adenosyl-L-methionine-dependent methyltransferases"/>
    <property type="match status" value="1"/>
</dbReference>
<dbReference type="AlphaFoldDB" id="A0A9D1K3K0"/>
<evidence type="ECO:0000259" key="1">
    <source>
        <dbReference type="Pfam" id="PF05050"/>
    </source>
</evidence>
<name>A0A9D1K3K0_9BACT</name>
<keyword evidence="2" id="KW-0808">Transferase</keyword>
<gene>
    <name evidence="2" type="ORF">IAD41_05300</name>
</gene>
<dbReference type="GO" id="GO:0008168">
    <property type="term" value="F:methyltransferase activity"/>
    <property type="evidence" value="ECO:0007669"/>
    <property type="project" value="UniProtKB-KW"/>
</dbReference>
<feature type="domain" description="Methyltransferase FkbM" evidence="1">
    <location>
        <begin position="212"/>
        <end position="284"/>
    </location>
</feature>
<dbReference type="InterPro" id="IPR006342">
    <property type="entry name" value="FkbM_mtfrase"/>
</dbReference>
<evidence type="ECO:0000313" key="3">
    <source>
        <dbReference type="Proteomes" id="UP000824139"/>
    </source>
</evidence>
<evidence type="ECO:0000313" key="2">
    <source>
        <dbReference type="EMBL" id="HIS83005.1"/>
    </source>
</evidence>
<accession>A0A9D1K3K0</accession>
<comment type="caution">
    <text evidence="2">The sequence shown here is derived from an EMBL/GenBank/DDBJ whole genome shotgun (WGS) entry which is preliminary data.</text>
</comment>
<dbReference type="InterPro" id="IPR029063">
    <property type="entry name" value="SAM-dependent_MTases_sf"/>
</dbReference>
<protein>
    <submittedName>
        <fullName evidence="2">FkbM family methyltransferase</fullName>
    </submittedName>
</protein>
<sequence>MNKLFGIELIEKNGYKIPRIYFLKISHKLKWMKLNLSFYWKDVFAKYFKENDMQSKISNLKEGLDEISQEYINHFMKLFPRIGKIYLGNIWTKYDDKLNKECEKFKKTFKQPFEEILQINPYFYSNMYGLKDLPDEVLKNINGKIIADGGALNGDTALMFHHFFPDSTINAFEPLSINYNVIKTFLEKDNCNGKIVPVKKGLGIKEETIEIKFNDTEMAQITTLDNFYRESGPVGLIKLDTEGFESLIIKGGENIIKRDKPVIAAAIYHTPEDFFDLKAKLKELNPGYKFMIRRSEAVLPMADLVLIAY</sequence>
<reference evidence="2" key="2">
    <citation type="journal article" date="2021" name="PeerJ">
        <title>Extensive microbial diversity within the chicken gut microbiome revealed by metagenomics and culture.</title>
        <authorList>
            <person name="Gilroy R."/>
            <person name="Ravi A."/>
            <person name="Getino M."/>
            <person name="Pursley I."/>
            <person name="Horton D.L."/>
            <person name="Alikhan N.F."/>
            <person name="Baker D."/>
            <person name="Gharbi K."/>
            <person name="Hall N."/>
            <person name="Watson M."/>
            <person name="Adriaenssens E.M."/>
            <person name="Foster-Nyarko E."/>
            <person name="Jarju S."/>
            <person name="Secka A."/>
            <person name="Antonio M."/>
            <person name="Oren A."/>
            <person name="Chaudhuri R.R."/>
            <person name="La Ragione R."/>
            <person name="Hildebrand F."/>
            <person name="Pallen M.J."/>
        </authorList>
    </citation>
    <scope>NUCLEOTIDE SEQUENCE</scope>
    <source>
        <strain evidence="2">CHK152-2994</strain>
    </source>
</reference>
<organism evidence="2 3">
    <name type="scientific">Candidatus Scatenecus faecavium</name>
    <dbReference type="NCBI Taxonomy" id="2840915"/>
    <lineage>
        <taxon>Bacteria</taxon>
        <taxon>Candidatus Scatenecus</taxon>
    </lineage>
</organism>
<dbReference type="GO" id="GO:0032259">
    <property type="term" value="P:methylation"/>
    <property type="evidence" value="ECO:0007669"/>
    <property type="project" value="UniProtKB-KW"/>
</dbReference>
<dbReference type="Gene3D" id="3.40.50.150">
    <property type="entry name" value="Vaccinia Virus protein VP39"/>
    <property type="match status" value="1"/>
</dbReference>